<feature type="transmembrane region" description="Helical" evidence="8">
    <location>
        <begin position="209"/>
        <end position="229"/>
    </location>
</feature>
<feature type="transmembrane region" description="Helical" evidence="8">
    <location>
        <begin position="174"/>
        <end position="197"/>
    </location>
</feature>
<comment type="similarity">
    <text evidence="8">Belongs to the insect chemoreceptor superfamily. Gustatory receptor (GR) family.</text>
</comment>
<keyword evidence="3 8" id="KW-0812">Transmembrane</keyword>
<dbReference type="Proteomes" id="UP000504635">
    <property type="component" value="Unplaced"/>
</dbReference>
<comment type="function">
    <text evidence="8">Gustatory receptor which mediates acceptance or avoidance behavior, depending on its substrates.</text>
</comment>
<evidence type="ECO:0000256" key="5">
    <source>
        <dbReference type="ARBA" id="ARBA00023136"/>
    </source>
</evidence>
<evidence type="ECO:0000256" key="7">
    <source>
        <dbReference type="ARBA" id="ARBA00023224"/>
    </source>
</evidence>
<evidence type="ECO:0000256" key="3">
    <source>
        <dbReference type="ARBA" id="ARBA00022692"/>
    </source>
</evidence>
<evidence type="ECO:0000256" key="6">
    <source>
        <dbReference type="ARBA" id="ARBA00023170"/>
    </source>
</evidence>
<reference evidence="10 11" key="1">
    <citation type="submission" date="2025-04" db="UniProtKB">
        <authorList>
            <consortium name="RefSeq"/>
        </authorList>
    </citation>
    <scope>IDENTIFICATION</scope>
    <source>
        <tissue evidence="10 11">Gonads</tissue>
    </source>
</reference>
<sequence length="309" mass="35775">MYYSPSFNLVSLVAVLGELMGVLIWSTALYHTSWKKGIWKRLFIDIATLEDANHLNTSKSLETNIFKSATLQLILTILMIMGLFSYEPLVQSNQKVFLYTTTYVYFFLHFLLSLIIGNVAVILKLKFEDINQLLSTYEYENVTALIKGTKKVKDLYASMAEIVETFNRLFGPQLFLMGLHCSSQILQWSVTLVYNMFSDDKDDDYDRLVVGIIYIIMMLIWLGITMFCCDLAVVESEEIVTICYRIQMAHPVFSEPYQNIKNLLYLVNNSKIRFTAMDYYEISRSTMFDLIGTTATYFVVLIQFYDGKK</sequence>
<keyword evidence="9" id="KW-1185">Reference proteome</keyword>
<name>A0A6J2X429_SITOR</name>
<feature type="transmembrane region" description="Helical" evidence="8">
    <location>
        <begin position="6"/>
        <end position="30"/>
    </location>
</feature>
<keyword evidence="6 8" id="KW-0675">Receptor</keyword>
<protein>
    <recommendedName>
        <fullName evidence="8">Gustatory receptor</fullName>
    </recommendedName>
</protein>
<feature type="transmembrane region" description="Helical" evidence="8">
    <location>
        <begin position="65"/>
        <end position="84"/>
    </location>
</feature>
<keyword evidence="4 8" id="KW-1133">Transmembrane helix</keyword>
<dbReference type="GO" id="GO:0050909">
    <property type="term" value="P:sensory perception of taste"/>
    <property type="evidence" value="ECO:0007669"/>
    <property type="project" value="InterPro"/>
</dbReference>
<proteinExistence type="inferred from homology"/>
<keyword evidence="2 8" id="KW-1003">Cell membrane</keyword>
<dbReference type="RefSeq" id="XP_030745761.1">
    <property type="nucleotide sequence ID" value="XM_030889901.1"/>
</dbReference>
<dbReference type="InterPro" id="IPR013604">
    <property type="entry name" value="7TM_chemorcpt"/>
</dbReference>
<dbReference type="RefSeq" id="XP_030745760.1">
    <property type="nucleotide sequence ID" value="XM_030889900.1"/>
</dbReference>
<comment type="caution">
    <text evidence="8">Lacks conserved residue(s) required for the propagation of feature annotation.</text>
</comment>
<dbReference type="GO" id="GO:0030424">
    <property type="term" value="C:axon"/>
    <property type="evidence" value="ECO:0007669"/>
    <property type="project" value="TreeGrafter"/>
</dbReference>
<evidence type="ECO:0000256" key="4">
    <source>
        <dbReference type="ARBA" id="ARBA00022989"/>
    </source>
</evidence>
<feature type="transmembrane region" description="Helical" evidence="8">
    <location>
        <begin position="287"/>
        <end position="305"/>
    </location>
</feature>
<dbReference type="GO" id="GO:0007635">
    <property type="term" value="P:chemosensory behavior"/>
    <property type="evidence" value="ECO:0007669"/>
    <property type="project" value="TreeGrafter"/>
</dbReference>
<dbReference type="PANTHER" id="PTHR21143:SF104">
    <property type="entry name" value="GUSTATORY RECEPTOR 8A-RELATED"/>
    <property type="match status" value="1"/>
</dbReference>
<dbReference type="GO" id="GO:0043025">
    <property type="term" value="C:neuronal cell body"/>
    <property type="evidence" value="ECO:0007669"/>
    <property type="project" value="TreeGrafter"/>
</dbReference>
<dbReference type="AlphaFoldDB" id="A0A6J2X429"/>
<dbReference type="GO" id="GO:0005886">
    <property type="term" value="C:plasma membrane"/>
    <property type="evidence" value="ECO:0007669"/>
    <property type="project" value="UniProtKB-SubCell"/>
</dbReference>
<gene>
    <name evidence="10 11" type="primary">LOC115874681</name>
</gene>
<keyword evidence="5 8" id="KW-0472">Membrane</keyword>
<dbReference type="GO" id="GO:0007165">
    <property type="term" value="P:signal transduction"/>
    <property type="evidence" value="ECO:0007669"/>
    <property type="project" value="UniProtKB-KW"/>
</dbReference>
<evidence type="ECO:0000313" key="11">
    <source>
        <dbReference type="RefSeq" id="XP_030745761.1"/>
    </source>
</evidence>
<dbReference type="GeneID" id="115874681"/>
<dbReference type="Pfam" id="PF08395">
    <property type="entry name" value="7tm_7"/>
    <property type="match status" value="1"/>
</dbReference>
<evidence type="ECO:0000313" key="10">
    <source>
        <dbReference type="RefSeq" id="XP_030745760.1"/>
    </source>
</evidence>
<feature type="transmembrane region" description="Helical" evidence="8">
    <location>
        <begin position="104"/>
        <end position="123"/>
    </location>
</feature>
<evidence type="ECO:0000256" key="8">
    <source>
        <dbReference type="RuleBase" id="RU363108"/>
    </source>
</evidence>
<dbReference type="GO" id="GO:0008049">
    <property type="term" value="P:male courtship behavior"/>
    <property type="evidence" value="ECO:0007669"/>
    <property type="project" value="TreeGrafter"/>
</dbReference>
<dbReference type="OrthoDB" id="6776672at2759"/>
<keyword evidence="7 8" id="KW-0807">Transducer</keyword>
<dbReference type="PANTHER" id="PTHR21143">
    <property type="entry name" value="INVERTEBRATE GUSTATORY RECEPTOR"/>
    <property type="match status" value="1"/>
</dbReference>
<evidence type="ECO:0000256" key="1">
    <source>
        <dbReference type="ARBA" id="ARBA00004651"/>
    </source>
</evidence>
<dbReference type="KEGG" id="soy:115874681"/>
<comment type="subcellular location">
    <subcellularLocation>
        <location evidence="1 8">Cell membrane</location>
        <topology evidence="1 8">Multi-pass membrane protein</topology>
    </subcellularLocation>
</comment>
<organism evidence="9 10">
    <name type="scientific">Sitophilus oryzae</name>
    <name type="common">Rice weevil</name>
    <name type="synonym">Curculio oryzae</name>
    <dbReference type="NCBI Taxonomy" id="7048"/>
    <lineage>
        <taxon>Eukaryota</taxon>
        <taxon>Metazoa</taxon>
        <taxon>Ecdysozoa</taxon>
        <taxon>Arthropoda</taxon>
        <taxon>Hexapoda</taxon>
        <taxon>Insecta</taxon>
        <taxon>Pterygota</taxon>
        <taxon>Neoptera</taxon>
        <taxon>Endopterygota</taxon>
        <taxon>Coleoptera</taxon>
        <taxon>Polyphaga</taxon>
        <taxon>Cucujiformia</taxon>
        <taxon>Curculionidae</taxon>
        <taxon>Dryophthorinae</taxon>
        <taxon>Sitophilus</taxon>
    </lineage>
</organism>
<dbReference type="GO" id="GO:0030425">
    <property type="term" value="C:dendrite"/>
    <property type="evidence" value="ECO:0007669"/>
    <property type="project" value="TreeGrafter"/>
</dbReference>
<evidence type="ECO:0000256" key="2">
    <source>
        <dbReference type="ARBA" id="ARBA00022475"/>
    </source>
</evidence>
<accession>A0A6J2X429</accession>
<evidence type="ECO:0000313" key="9">
    <source>
        <dbReference type="Proteomes" id="UP000504635"/>
    </source>
</evidence>